<evidence type="ECO:0000313" key="1">
    <source>
        <dbReference type="EMBL" id="GAA1645566.1"/>
    </source>
</evidence>
<reference evidence="1 2" key="1">
    <citation type="journal article" date="2019" name="Int. J. Syst. Evol. Microbiol.">
        <title>The Global Catalogue of Microorganisms (GCM) 10K type strain sequencing project: providing services to taxonomists for standard genome sequencing and annotation.</title>
        <authorList>
            <consortium name="The Broad Institute Genomics Platform"/>
            <consortium name="The Broad Institute Genome Sequencing Center for Infectious Disease"/>
            <person name="Wu L."/>
            <person name="Ma J."/>
        </authorList>
    </citation>
    <scope>NUCLEOTIDE SEQUENCE [LARGE SCALE GENOMIC DNA]</scope>
    <source>
        <strain evidence="1 2">JCM 14306</strain>
    </source>
</reference>
<gene>
    <name evidence="1" type="ORF">GCM10009744_40410</name>
</gene>
<keyword evidence="2" id="KW-1185">Reference proteome</keyword>
<sequence length="65" mass="7397">MEPVNLMVARKVVADEVRRSAAGQDREKIRRNAPWSALWRRVTRRRAAVETQAPCPRLVSESPGD</sequence>
<comment type="caution">
    <text evidence="1">The sequence shown here is derived from an EMBL/GenBank/DDBJ whole genome shotgun (WGS) entry which is preliminary data.</text>
</comment>
<organism evidence="1 2">
    <name type="scientific">Kribbella alba</name>
    <dbReference type="NCBI Taxonomy" id="190197"/>
    <lineage>
        <taxon>Bacteria</taxon>
        <taxon>Bacillati</taxon>
        <taxon>Actinomycetota</taxon>
        <taxon>Actinomycetes</taxon>
        <taxon>Propionibacteriales</taxon>
        <taxon>Kribbellaceae</taxon>
        <taxon>Kribbella</taxon>
    </lineage>
</organism>
<accession>A0ABN2FG88</accession>
<proteinExistence type="predicted"/>
<evidence type="ECO:0000313" key="2">
    <source>
        <dbReference type="Proteomes" id="UP001501319"/>
    </source>
</evidence>
<protein>
    <submittedName>
        <fullName evidence="1">Uncharacterized protein</fullName>
    </submittedName>
</protein>
<dbReference type="Proteomes" id="UP001501319">
    <property type="component" value="Unassembled WGS sequence"/>
</dbReference>
<dbReference type="EMBL" id="BAAANE010000007">
    <property type="protein sequence ID" value="GAA1645566.1"/>
    <property type="molecule type" value="Genomic_DNA"/>
</dbReference>
<name>A0ABN2FG88_9ACTN</name>